<dbReference type="EMBL" id="SMNA01000013">
    <property type="protein sequence ID" value="TDE89220.1"/>
    <property type="molecule type" value="Genomic_DNA"/>
</dbReference>
<feature type="region of interest" description="Disordered" evidence="12">
    <location>
        <begin position="586"/>
        <end position="933"/>
    </location>
</feature>
<evidence type="ECO:0000313" key="14">
    <source>
        <dbReference type="EMBL" id="TDE89220.1"/>
    </source>
</evidence>
<dbReference type="PANTHER" id="PTHR11669:SF0">
    <property type="entry name" value="PROTEIN STICHEL-LIKE 2"/>
    <property type="match status" value="1"/>
</dbReference>
<feature type="compositionally biased region" description="Low complexity" evidence="12">
    <location>
        <begin position="605"/>
        <end position="617"/>
    </location>
</feature>
<feature type="region of interest" description="Disordered" evidence="12">
    <location>
        <begin position="386"/>
        <end position="508"/>
    </location>
</feature>
<evidence type="ECO:0000256" key="8">
    <source>
        <dbReference type="ARBA" id="ARBA00022833"/>
    </source>
</evidence>
<gene>
    <name evidence="14" type="ORF">EXU48_21080</name>
</gene>
<dbReference type="NCBIfam" id="NF005846">
    <property type="entry name" value="PRK07764.1-6"/>
    <property type="match status" value="1"/>
</dbReference>
<feature type="compositionally biased region" description="Pro residues" evidence="12">
    <location>
        <begin position="398"/>
        <end position="412"/>
    </location>
</feature>
<comment type="caution">
    <text evidence="14">The sequence shown here is derived from an EMBL/GenBank/DDBJ whole genome shotgun (WGS) entry which is preliminary data.</text>
</comment>
<keyword evidence="6" id="KW-0479">Metal-binding</keyword>
<comment type="similarity">
    <text evidence="1">Belongs to the DnaX/STICHEL family.</text>
</comment>
<dbReference type="InterPro" id="IPR003593">
    <property type="entry name" value="AAA+_ATPase"/>
</dbReference>
<evidence type="ECO:0000256" key="4">
    <source>
        <dbReference type="ARBA" id="ARBA00022695"/>
    </source>
</evidence>
<evidence type="ECO:0000256" key="3">
    <source>
        <dbReference type="ARBA" id="ARBA00022679"/>
    </source>
</evidence>
<evidence type="ECO:0000256" key="12">
    <source>
        <dbReference type="SAM" id="MobiDB-lite"/>
    </source>
</evidence>
<evidence type="ECO:0000256" key="11">
    <source>
        <dbReference type="ARBA" id="ARBA00049244"/>
    </source>
</evidence>
<name>A0ABY2DY49_9MICO</name>
<dbReference type="SUPFAM" id="SSF48019">
    <property type="entry name" value="post-AAA+ oligomerization domain-like"/>
    <property type="match status" value="1"/>
</dbReference>
<dbReference type="InterPro" id="IPR050238">
    <property type="entry name" value="DNA_Rep/Repair_Clamp_Loader"/>
</dbReference>
<reference evidence="14 15" key="1">
    <citation type="submission" date="2019-03" db="EMBL/GenBank/DDBJ databases">
        <title>Genomic features of bacteria from cold environments.</title>
        <authorList>
            <person name="Shen L."/>
        </authorList>
    </citation>
    <scope>NUCLEOTIDE SEQUENCE [LARGE SCALE GENOMIC DNA]</scope>
    <source>
        <strain evidence="15">T3246-1</strain>
    </source>
</reference>
<dbReference type="CDD" id="cd00009">
    <property type="entry name" value="AAA"/>
    <property type="match status" value="1"/>
</dbReference>
<dbReference type="RefSeq" id="WP_133109662.1">
    <property type="nucleotide sequence ID" value="NZ_SMNA01000013.1"/>
</dbReference>
<evidence type="ECO:0000256" key="9">
    <source>
        <dbReference type="ARBA" id="ARBA00022840"/>
    </source>
</evidence>
<dbReference type="Gene3D" id="3.40.50.300">
    <property type="entry name" value="P-loop containing nucleotide triphosphate hydrolases"/>
    <property type="match status" value="1"/>
</dbReference>
<feature type="compositionally biased region" description="Low complexity" evidence="12">
    <location>
        <begin position="866"/>
        <end position="902"/>
    </location>
</feature>
<protein>
    <recommendedName>
        <fullName evidence="2">DNA-directed DNA polymerase</fullName>
        <ecNumber evidence="2">2.7.7.7</ecNumber>
    </recommendedName>
</protein>
<comment type="catalytic activity">
    <reaction evidence="11">
        <text>DNA(n) + a 2'-deoxyribonucleoside 5'-triphosphate = DNA(n+1) + diphosphate</text>
        <dbReference type="Rhea" id="RHEA:22508"/>
        <dbReference type="Rhea" id="RHEA-COMP:17339"/>
        <dbReference type="Rhea" id="RHEA-COMP:17340"/>
        <dbReference type="ChEBI" id="CHEBI:33019"/>
        <dbReference type="ChEBI" id="CHEBI:61560"/>
        <dbReference type="ChEBI" id="CHEBI:173112"/>
        <dbReference type="EC" id="2.7.7.7"/>
    </reaction>
</comment>
<keyword evidence="7" id="KW-0547">Nucleotide-binding</keyword>
<feature type="compositionally biased region" description="Acidic residues" evidence="12">
    <location>
        <begin position="839"/>
        <end position="855"/>
    </location>
</feature>
<keyword evidence="8" id="KW-0862">Zinc</keyword>
<feature type="compositionally biased region" description="Gly residues" evidence="12">
    <location>
        <begin position="750"/>
        <end position="774"/>
    </location>
</feature>
<feature type="compositionally biased region" description="Low complexity" evidence="12">
    <location>
        <begin position="388"/>
        <end position="397"/>
    </location>
</feature>
<dbReference type="InterPro" id="IPR027417">
    <property type="entry name" value="P-loop_NTPase"/>
</dbReference>
<keyword evidence="5" id="KW-0235">DNA replication</keyword>
<feature type="compositionally biased region" description="Pro residues" evidence="12">
    <location>
        <begin position="714"/>
        <end position="727"/>
    </location>
</feature>
<feature type="compositionally biased region" description="Polar residues" evidence="12">
    <location>
        <begin position="672"/>
        <end position="681"/>
    </location>
</feature>
<dbReference type="InterPro" id="IPR045085">
    <property type="entry name" value="HLD_clamp_pol_III_gamma_tau"/>
</dbReference>
<evidence type="ECO:0000256" key="2">
    <source>
        <dbReference type="ARBA" id="ARBA00012417"/>
    </source>
</evidence>
<keyword evidence="3" id="KW-0808">Transferase</keyword>
<evidence type="ECO:0000256" key="7">
    <source>
        <dbReference type="ARBA" id="ARBA00022741"/>
    </source>
</evidence>
<dbReference type="Pfam" id="PF22608">
    <property type="entry name" value="DNAX_ATPase_lid"/>
    <property type="match status" value="1"/>
</dbReference>
<evidence type="ECO:0000313" key="15">
    <source>
        <dbReference type="Proteomes" id="UP000504882"/>
    </source>
</evidence>
<feature type="compositionally biased region" description="Low complexity" evidence="12">
    <location>
        <begin position="698"/>
        <end position="708"/>
    </location>
</feature>
<feature type="compositionally biased region" description="Basic and acidic residues" evidence="12">
    <location>
        <begin position="776"/>
        <end position="797"/>
    </location>
</feature>
<dbReference type="Pfam" id="PF13177">
    <property type="entry name" value="DNA_pol3_delta2"/>
    <property type="match status" value="1"/>
</dbReference>
<dbReference type="InterPro" id="IPR012763">
    <property type="entry name" value="DNA_pol_III_sug/sutau_N"/>
</dbReference>
<organism evidence="14 15">
    <name type="scientific">Occultella glacieicola</name>
    <dbReference type="NCBI Taxonomy" id="2518684"/>
    <lineage>
        <taxon>Bacteria</taxon>
        <taxon>Bacillati</taxon>
        <taxon>Actinomycetota</taxon>
        <taxon>Actinomycetes</taxon>
        <taxon>Micrococcales</taxon>
        <taxon>Ruaniaceae</taxon>
        <taxon>Occultella</taxon>
    </lineage>
</organism>
<sequence length="960" mass="97905">MSTALYRRYRPETFADVIGQEHVTEPLMAALRANRVTHAYLFSGPRGCGKTTSARILARCLNCAQGPTDTPCGTCDSCVELARGGPGSLDVVEIDAASHNGVDDARELRERAAFAPARDRYKIFILDEAHMVTTQGFNALLKLVEEPPAHVKFVFATTEPDKVIGTIRSRTHHYPFRLVPPEQLTAYLDRLAVAEEISVASGVLPLVVRAGGGSVRDSLSVLDQLIAGADAGEVTYERAVALLGFTHGALLDDAIDALAARDGASLFRVVERVIDSGHAPRRFVEDLLERMRDLIVVLAAGEQAGTVLRAVPEDQLERMRVQSQHLGLGALSRAADLVNLALTEMVGATSPRLQLELLCARLLLPAADDGVDGFNARLDRLEGALSGAAPLSPRSPVAVPPAPTSTVPPAPVPAGAEPAPSAEPAEQVPPAGHAAPPAATEHAEPPAASEGADPRAAAERTEPGVPSERAENPVPTERIEPPAAAKPAAPDPVAPSGGAGGMTAEQVRRRWPEVLETLTRIKRTTWALISQDAQVVDLTATNLALGFSTSGLASAFRNGPHGEHLQRALSETLGLNVRIDAVVADGSAPAGQSEPTADRDGGSGPDAAGASGGAQASVNDAVSRAEADWGRPAAPAGTAPRSTAPEQAPRPQAAEPAHEVSSEVRPEPAHRPTQSSTRSASPTGNADAGAADAEDPEPAGATATGTPAADDDFPPPPWDIPEDPPAPTTGEDPPSGGVRREGSPGDRPGPMGGARGESGGGDGPTPRGGAGGESDGGDRPTARGGARGESDGGDRPTARRGAGGESDGGDRPTPTDGAGGASSQGGRPGSSAGARPPVPEDDIPPAEPPDFDDGPAPDRFRGGPAGASRAAAPRGSALADRPSSASARDAAFAAARAHTSGAGSRGGDRTPSGPGPVPMDEPDMSDPDIESSSLIGAPLVARLLGGTVIDEITETTDGAP</sequence>
<proteinExistence type="inferred from homology"/>
<evidence type="ECO:0000256" key="6">
    <source>
        <dbReference type="ARBA" id="ARBA00022723"/>
    </source>
</evidence>
<feature type="compositionally biased region" description="Basic and acidic residues" evidence="12">
    <location>
        <begin position="656"/>
        <end position="670"/>
    </location>
</feature>
<evidence type="ECO:0000256" key="1">
    <source>
        <dbReference type="ARBA" id="ARBA00006360"/>
    </source>
</evidence>
<keyword evidence="4" id="KW-0548">Nucleotidyltransferase</keyword>
<dbReference type="PANTHER" id="PTHR11669">
    <property type="entry name" value="REPLICATION FACTOR C / DNA POLYMERASE III GAMMA-TAU SUBUNIT"/>
    <property type="match status" value="1"/>
</dbReference>
<keyword evidence="15" id="KW-1185">Reference proteome</keyword>
<feature type="compositionally biased region" description="Acidic residues" evidence="12">
    <location>
        <begin position="920"/>
        <end position="929"/>
    </location>
</feature>
<accession>A0ABY2DY49</accession>
<dbReference type="EC" id="2.7.7.7" evidence="2"/>
<evidence type="ECO:0000256" key="10">
    <source>
        <dbReference type="ARBA" id="ARBA00022932"/>
    </source>
</evidence>
<keyword evidence="10" id="KW-0239">DNA-directed DNA polymerase</keyword>
<dbReference type="Gene3D" id="1.20.272.10">
    <property type="match status" value="1"/>
</dbReference>
<dbReference type="Proteomes" id="UP000504882">
    <property type="component" value="Unassembled WGS sequence"/>
</dbReference>
<keyword evidence="9" id="KW-0067">ATP-binding</keyword>
<feature type="compositionally biased region" description="Low complexity" evidence="12">
    <location>
        <begin position="682"/>
        <end position="691"/>
    </location>
</feature>
<evidence type="ECO:0000256" key="5">
    <source>
        <dbReference type="ARBA" id="ARBA00022705"/>
    </source>
</evidence>
<feature type="compositionally biased region" description="Gly residues" evidence="12">
    <location>
        <begin position="817"/>
        <end position="828"/>
    </location>
</feature>
<dbReference type="SMART" id="SM00382">
    <property type="entry name" value="AAA"/>
    <property type="match status" value="1"/>
</dbReference>
<dbReference type="SUPFAM" id="SSF52540">
    <property type="entry name" value="P-loop containing nucleoside triphosphate hydrolases"/>
    <property type="match status" value="1"/>
</dbReference>
<feature type="compositionally biased region" description="Basic and acidic residues" evidence="12">
    <location>
        <begin position="452"/>
        <end position="462"/>
    </location>
</feature>
<feature type="compositionally biased region" description="Low complexity" evidence="12">
    <location>
        <begin position="630"/>
        <end position="655"/>
    </location>
</feature>
<feature type="domain" description="AAA+ ATPase" evidence="13">
    <location>
        <begin position="36"/>
        <end position="302"/>
    </location>
</feature>
<feature type="compositionally biased region" description="Low complexity" evidence="12">
    <location>
        <begin position="413"/>
        <end position="448"/>
    </location>
</feature>
<dbReference type="NCBIfam" id="TIGR02397">
    <property type="entry name" value="dnaX_nterm"/>
    <property type="match status" value="1"/>
</dbReference>
<dbReference type="CDD" id="cd18137">
    <property type="entry name" value="HLD_clamp_pol_III_gamma_tau"/>
    <property type="match status" value="1"/>
</dbReference>
<dbReference type="Pfam" id="PF12169">
    <property type="entry name" value="DNA_pol3_gamma3"/>
    <property type="match status" value="1"/>
</dbReference>
<dbReference type="InterPro" id="IPR008921">
    <property type="entry name" value="DNA_pol3_clamp-load_cplx_C"/>
</dbReference>
<dbReference type="Gene3D" id="1.10.8.60">
    <property type="match status" value="1"/>
</dbReference>
<evidence type="ECO:0000259" key="13">
    <source>
        <dbReference type="SMART" id="SM00382"/>
    </source>
</evidence>
<dbReference type="InterPro" id="IPR022754">
    <property type="entry name" value="DNA_pol_III_gamma-3"/>
</dbReference>